<dbReference type="Gene3D" id="3.40.50.1980">
    <property type="entry name" value="Nitrogenase molybdenum iron protein domain"/>
    <property type="match status" value="2"/>
</dbReference>
<feature type="signal peptide" evidence="4">
    <location>
        <begin position="1"/>
        <end position="18"/>
    </location>
</feature>
<evidence type="ECO:0000256" key="3">
    <source>
        <dbReference type="ARBA" id="ARBA00022729"/>
    </source>
</evidence>
<accession>A0A3R5WKY4</accession>
<name>A0A3R5WKY4_9FIRM</name>
<feature type="chain" id="PRO_5038880889" evidence="4">
    <location>
        <begin position="19"/>
        <end position="341"/>
    </location>
</feature>
<dbReference type="PANTHER" id="PTHR42953:SF3">
    <property type="entry name" value="HIGH-AFFINITY ZINC UPTAKE SYSTEM PROTEIN ZNUA"/>
    <property type="match status" value="1"/>
</dbReference>
<evidence type="ECO:0000313" key="5">
    <source>
        <dbReference type="EMBL" id="RGS40889.1"/>
    </source>
</evidence>
<organism evidence="5 6">
    <name type="scientific">Coprococcus eutactus</name>
    <dbReference type="NCBI Taxonomy" id="33043"/>
    <lineage>
        <taxon>Bacteria</taxon>
        <taxon>Bacillati</taxon>
        <taxon>Bacillota</taxon>
        <taxon>Clostridia</taxon>
        <taxon>Lachnospirales</taxon>
        <taxon>Lachnospiraceae</taxon>
        <taxon>Coprococcus</taxon>
    </lineage>
</organism>
<dbReference type="InterPro" id="IPR006127">
    <property type="entry name" value="ZnuA-like"/>
</dbReference>
<evidence type="ECO:0000256" key="4">
    <source>
        <dbReference type="SAM" id="SignalP"/>
    </source>
</evidence>
<keyword evidence="2" id="KW-0813">Transport</keyword>
<comment type="caution">
    <text evidence="5">The sequence shown here is derived from an EMBL/GenBank/DDBJ whole genome shotgun (WGS) entry which is preliminary data.</text>
</comment>
<dbReference type="Proteomes" id="UP000283295">
    <property type="component" value="Unassembled WGS sequence"/>
</dbReference>
<dbReference type="InterPro" id="IPR050492">
    <property type="entry name" value="Bact_metal-bind_prot9"/>
</dbReference>
<dbReference type="OrthoDB" id="9810636at2"/>
<dbReference type="GO" id="GO:0030001">
    <property type="term" value="P:metal ion transport"/>
    <property type="evidence" value="ECO:0007669"/>
    <property type="project" value="InterPro"/>
</dbReference>
<evidence type="ECO:0000313" key="6">
    <source>
        <dbReference type="Proteomes" id="UP000283295"/>
    </source>
</evidence>
<comment type="similarity">
    <text evidence="1">Belongs to the bacterial solute-binding protein 9 family.</text>
</comment>
<dbReference type="PANTHER" id="PTHR42953">
    <property type="entry name" value="HIGH-AFFINITY ZINC UPTAKE SYSTEM PROTEIN ZNUA-RELATED"/>
    <property type="match status" value="1"/>
</dbReference>
<evidence type="ECO:0000256" key="1">
    <source>
        <dbReference type="ARBA" id="ARBA00011028"/>
    </source>
</evidence>
<dbReference type="Pfam" id="PF01297">
    <property type="entry name" value="ZnuA"/>
    <property type="match status" value="1"/>
</dbReference>
<dbReference type="EMBL" id="QRVK01000024">
    <property type="protein sequence ID" value="RGS40889.1"/>
    <property type="molecule type" value="Genomic_DNA"/>
</dbReference>
<dbReference type="SUPFAM" id="SSF53807">
    <property type="entry name" value="Helical backbone' metal receptor"/>
    <property type="match status" value="1"/>
</dbReference>
<dbReference type="AlphaFoldDB" id="A0A3R5WKY4"/>
<proteinExistence type="inferred from homology"/>
<protein>
    <submittedName>
        <fullName evidence="5">Zinc ABC transporter substrate-binding protein</fullName>
    </submittedName>
</protein>
<dbReference type="GO" id="GO:0046872">
    <property type="term" value="F:metal ion binding"/>
    <property type="evidence" value="ECO:0007669"/>
    <property type="project" value="InterPro"/>
</dbReference>
<keyword evidence="3 4" id="KW-0732">Signal</keyword>
<gene>
    <name evidence="5" type="ORF">DWX94_09545</name>
</gene>
<sequence length="341" mass="37152">MKNRIFGLVMASVLTVSAFCGCGASMTVADSDQKGGSAPENAANAAAYSIVCTTFPQYDWIRNIIGGDSDKFQLTMLLDQGMDLHSYQPTAEDIAKIADADMFVYVGGESDGWVDSALKEATNKDMKVVNMLDALGTAVKEEEVVPGMQAEKEEEGEEGEEGPEYDEHVWLSLKNAVALTNVLADNIQALDPDNKSDYMENAGKYVDELNDLDGRYELTVSKGKRQAILFGDRFPFRYMADDYGLTYYAAFVGCSAESEASFETITFLAQKVDELKLPVILTIEGADHSIAESIKKTTDSKNQGILTMNSMQSVTAKAVADGETYLNVMEDNLNVLSQALN</sequence>
<dbReference type="PROSITE" id="PS51257">
    <property type="entry name" value="PROKAR_LIPOPROTEIN"/>
    <property type="match status" value="1"/>
</dbReference>
<evidence type="ECO:0000256" key="2">
    <source>
        <dbReference type="ARBA" id="ARBA00022448"/>
    </source>
</evidence>
<reference evidence="5 6" key="1">
    <citation type="submission" date="2018-08" db="EMBL/GenBank/DDBJ databases">
        <title>A genome reference for cultivated species of the human gut microbiota.</title>
        <authorList>
            <person name="Zou Y."/>
            <person name="Xue W."/>
            <person name="Luo G."/>
        </authorList>
    </citation>
    <scope>NUCLEOTIDE SEQUENCE [LARGE SCALE GENOMIC DNA]</scope>
    <source>
        <strain evidence="5 6">AF22-21</strain>
    </source>
</reference>